<dbReference type="InterPro" id="IPR004360">
    <property type="entry name" value="Glyas_Fos-R_dOase_dom"/>
</dbReference>
<dbReference type="SUPFAM" id="SSF54593">
    <property type="entry name" value="Glyoxalase/Bleomycin resistance protein/Dihydroxybiphenyl dioxygenase"/>
    <property type="match status" value="1"/>
</dbReference>
<comment type="caution">
    <text evidence="2">The sequence shown here is derived from an EMBL/GenBank/DDBJ whole genome shotgun (WGS) entry which is preliminary data.</text>
</comment>
<dbReference type="Gene3D" id="3.10.180.10">
    <property type="entry name" value="2,3-Dihydroxybiphenyl 1,2-Dioxygenase, domain 1"/>
    <property type="match status" value="1"/>
</dbReference>
<accession>A0A8J4E6I5</accession>
<gene>
    <name evidence="2" type="ORF">Vau01_109770</name>
</gene>
<name>A0A8J4E6I5_9ACTN</name>
<dbReference type="InterPro" id="IPR029068">
    <property type="entry name" value="Glyas_Bleomycin-R_OHBP_Dase"/>
</dbReference>
<dbReference type="AlphaFoldDB" id="A0A8J4E6I5"/>
<dbReference type="Proteomes" id="UP000612585">
    <property type="component" value="Unassembled WGS sequence"/>
</dbReference>
<dbReference type="EMBL" id="BOPG01000095">
    <property type="protein sequence ID" value="GIJ63461.1"/>
    <property type="molecule type" value="Genomic_DNA"/>
</dbReference>
<keyword evidence="3" id="KW-1185">Reference proteome</keyword>
<sequence length="219" mass="23335">MRVLGECLEDGNDRPVPQGSRQYATISVLGFDIQPPGTAAVLGQELTAVDGMILSMTSDILLSPEAVPFGGAVLNPFVIVDDAARFVDFVAEVFGAAETVEARTPMPDGKLIHAQLRLGTVDLMVADRLDGWPARPGLLQVWVTDAGAVLERAGAVGATTVTEPTPFYGETTLARMLDPWQNIWWLYQLAPGQADPVPSWEGGSDTVFATLDKALKSLG</sequence>
<dbReference type="RefSeq" id="WP_204010023.1">
    <property type="nucleotide sequence ID" value="NZ_BOPG01000095.1"/>
</dbReference>
<evidence type="ECO:0000313" key="3">
    <source>
        <dbReference type="Proteomes" id="UP000612585"/>
    </source>
</evidence>
<dbReference type="Pfam" id="PF00903">
    <property type="entry name" value="Glyoxalase"/>
    <property type="match status" value="1"/>
</dbReference>
<evidence type="ECO:0000259" key="1">
    <source>
        <dbReference type="Pfam" id="PF00903"/>
    </source>
</evidence>
<feature type="domain" description="Glyoxalase/fosfomycin resistance/dioxygenase" evidence="1">
    <location>
        <begin position="78"/>
        <end position="185"/>
    </location>
</feature>
<organism evidence="2 3">
    <name type="scientific">Virgisporangium aurantiacum</name>
    <dbReference type="NCBI Taxonomy" id="175570"/>
    <lineage>
        <taxon>Bacteria</taxon>
        <taxon>Bacillati</taxon>
        <taxon>Actinomycetota</taxon>
        <taxon>Actinomycetes</taxon>
        <taxon>Micromonosporales</taxon>
        <taxon>Micromonosporaceae</taxon>
        <taxon>Virgisporangium</taxon>
    </lineage>
</organism>
<proteinExistence type="predicted"/>
<evidence type="ECO:0000313" key="2">
    <source>
        <dbReference type="EMBL" id="GIJ63461.1"/>
    </source>
</evidence>
<protein>
    <recommendedName>
        <fullName evidence="1">Glyoxalase/fosfomycin resistance/dioxygenase domain-containing protein</fullName>
    </recommendedName>
</protein>
<reference evidence="2" key="1">
    <citation type="submission" date="2021-01" db="EMBL/GenBank/DDBJ databases">
        <title>Whole genome shotgun sequence of Virgisporangium aurantiacum NBRC 16421.</title>
        <authorList>
            <person name="Komaki H."/>
            <person name="Tamura T."/>
        </authorList>
    </citation>
    <scope>NUCLEOTIDE SEQUENCE</scope>
    <source>
        <strain evidence="2">NBRC 16421</strain>
    </source>
</reference>